<reference evidence="2" key="1">
    <citation type="submission" date="2013-12" db="EMBL/GenBank/DDBJ databases">
        <authorList>
            <person name="Omoto C.K."/>
            <person name="Sibley D."/>
            <person name="Venepally P."/>
            <person name="Hadjithomas M."/>
            <person name="Karamycheva S."/>
            <person name="Brunk B."/>
            <person name="Roos D."/>
            <person name="Caler E."/>
            <person name="Lorenzi H."/>
        </authorList>
    </citation>
    <scope>NUCLEOTIDE SEQUENCE</scope>
</reference>
<organism evidence="2 3">
    <name type="scientific">Gregarina niphandrodes</name>
    <name type="common">Septate eugregarine</name>
    <dbReference type="NCBI Taxonomy" id="110365"/>
    <lineage>
        <taxon>Eukaryota</taxon>
        <taxon>Sar</taxon>
        <taxon>Alveolata</taxon>
        <taxon>Apicomplexa</taxon>
        <taxon>Conoidasida</taxon>
        <taxon>Gregarinasina</taxon>
        <taxon>Eugregarinorida</taxon>
        <taxon>Gregarinidae</taxon>
        <taxon>Gregarina</taxon>
    </lineage>
</organism>
<dbReference type="AlphaFoldDB" id="A0A023AX20"/>
<evidence type="ECO:0000256" key="1">
    <source>
        <dbReference type="SAM" id="MobiDB-lite"/>
    </source>
</evidence>
<feature type="region of interest" description="Disordered" evidence="1">
    <location>
        <begin position="1"/>
        <end position="103"/>
    </location>
</feature>
<dbReference type="RefSeq" id="XP_011133457.1">
    <property type="nucleotide sequence ID" value="XM_011135155.1"/>
</dbReference>
<dbReference type="GeneID" id="22916028"/>
<dbReference type="EMBL" id="AFNH02001339">
    <property type="protein sequence ID" value="EZG43286.1"/>
    <property type="molecule type" value="Genomic_DNA"/>
</dbReference>
<keyword evidence="3" id="KW-1185">Reference proteome</keyword>
<protein>
    <submittedName>
        <fullName evidence="2">Uncharacterized protein</fullName>
    </submittedName>
</protein>
<dbReference type="VEuPathDB" id="CryptoDB:GNI_177980"/>
<evidence type="ECO:0000313" key="3">
    <source>
        <dbReference type="Proteomes" id="UP000019763"/>
    </source>
</evidence>
<evidence type="ECO:0000313" key="2">
    <source>
        <dbReference type="EMBL" id="EZG43286.1"/>
    </source>
</evidence>
<gene>
    <name evidence="2" type="ORF">GNI_177980</name>
</gene>
<comment type="caution">
    <text evidence="2">The sequence shown here is derived from an EMBL/GenBank/DDBJ whole genome shotgun (WGS) entry which is preliminary data.</text>
</comment>
<feature type="compositionally biased region" description="Polar residues" evidence="1">
    <location>
        <begin position="42"/>
        <end position="60"/>
    </location>
</feature>
<feature type="non-terminal residue" evidence="2">
    <location>
        <position position="103"/>
    </location>
</feature>
<feature type="compositionally biased region" description="Pro residues" evidence="1">
    <location>
        <begin position="74"/>
        <end position="103"/>
    </location>
</feature>
<name>A0A023AX20_GRENI</name>
<feature type="non-terminal residue" evidence="2">
    <location>
        <position position="1"/>
    </location>
</feature>
<proteinExistence type="predicted"/>
<dbReference type="Proteomes" id="UP000019763">
    <property type="component" value="Unassembled WGS sequence"/>
</dbReference>
<sequence length="103" mass="10444">SVPAPEGFLSLFNPGSIPSATDLPRVVDPNSGSSYDGPVTPCLTTLRQDAPTPSTPQSPSGDELQRCLALSPYKPAPVPAAPAPPAPVATPEPAPVPATPPRQ</sequence>
<accession>A0A023AX20</accession>